<keyword evidence="2" id="KW-1185">Reference proteome</keyword>
<dbReference type="Proteomes" id="UP000595437">
    <property type="component" value="Chromosome 1"/>
</dbReference>
<sequence>MHPSQSPLCRACGEADEDPIHLARDCPCFELERRIFLKRNEDSGDQPISDQYNFIVGTRIGDWLTTTPSLNNGQDGST</sequence>
<protein>
    <submittedName>
        <fullName evidence="1">Uncharacterized protein</fullName>
    </submittedName>
</protein>
<evidence type="ECO:0000313" key="1">
    <source>
        <dbReference type="EMBL" id="QQP56500.1"/>
    </source>
</evidence>
<accession>A0A7T8KII6</accession>
<proteinExistence type="predicted"/>
<dbReference type="EMBL" id="CP045890">
    <property type="protein sequence ID" value="QQP56500.1"/>
    <property type="molecule type" value="Genomic_DNA"/>
</dbReference>
<evidence type="ECO:0000313" key="2">
    <source>
        <dbReference type="Proteomes" id="UP000595437"/>
    </source>
</evidence>
<name>A0A7T8KII6_CALRO</name>
<organism evidence="1 2">
    <name type="scientific">Caligus rogercresseyi</name>
    <name type="common">Sea louse</name>
    <dbReference type="NCBI Taxonomy" id="217165"/>
    <lineage>
        <taxon>Eukaryota</taxon>
        <taxon>Metazoa</taxon>
        <taxon>Ecdysozoa</taxon>
        <taxon>Arthropoda</taxon>
        <taxon>Crustacea</taxon>
        <taxon>Multicrustacea</taxon>
        <taxon>Hexanauplia</taxon>
        <taxon>Copepoda</taxon>
        <taxon>Siphonostomatoida</taxon>
        <taxon>Caligidae</taxon>
        <taxon>Caligus</taxon>
    </lineage>
</organism>
<dbReference type="AlphaFoldDB" id="A0A7T8KII6"/>
<gene>
    <name evidence="1" type="ORF">FKW44_001184</name>
</gene>
<reference evidence="2" key="1">
    <citation type="submission" date="2021-01" db="EMBL/GenBank/DDBJ databases">
        <title>Caligus Genome Assembly.</title>
        <authorList>
            <person name="Gallardo-Escarate C."/>
        </authorList>
    </citation>
    <scope>NUCLEOTIDE SEQUENCE [LARGE SCALE GENOMIC DNA]</scope>
</reference>